<keyword evidence="2" id="KW-0808">Transferase</keyword>
<keyword evidence="5" id="KW-0067">ATP-binding</keyword>
<gene>
    <name evidence="7" type="ORF">RHSIM_Rhsim07G0196300</name>
</gene>
<dbReference type="GO" id="GO:0005524">
    <property type="term" value="F:ATP binding"/>
    <property type="evidence" value="ECO:0007669"/>
    <property type="project" value="UniProtKB-KW"/>
</dbReference>
<name>A0A834GRP4_RHOSS</name>
<comment type="caution">
    <text evidence="7">The sequence shown here is derived from an EMBL/GenBank/DDBJ whole genome shotgun (WGS) entry which is preliminary data.</text>
</comment>
<feature type="domain" description="S-locus receptor kinase C-terminal" evidence="6">
    <location>
        <begin position="236"/>
        <end position="281"/>
    </location>
</feature>
<evidence type="ECO:0000313" key="7">
    <source>
        <dbReference type="EMBL" id="KAF7137636.1"/>
    </source>
</evidence>
<reference evidence="7" key="1">
    <citation type="submission" date="2019-11" db="EMBL/GenBank/DDBJ databases">
        <authorList>
            <person name="Liu Y."/>
            <person name="Hou J."/>
            <person name="Li T.-Q."/>
            <person name="Guan C.-H."/>
            <person name="Wu X."/>
            <person name="Wu H.-Z."/>
            <person name="Ling F."/>
            <person name="Zhang R."/>
            <person name="Shi X.-G."/>
            <person name="Ren J.-P."/>
            <person name="Chen E.-F."/>
            <person name="Sun J.-M."/>
        </authorList>
    </citation>
    <scope>NUCLEOTIDE SEQUENCE</scope>
    <source>
        <strain evidence="7">Adult_tree_wgs_1</strain>
        <tissue evidence="7">Leaves</tissue>
    </source>
</reference>
<keyword evidence="8" id="KW-1185">Reference proteome</keyword>
<dbReference type="AlphaFoldDB" id="A0A834GRP4"/>
<sequence length="281" mass="30563">MAMCKAAMARNQPIVEVPVNVNVNSGQNNGYANRAIEAPFLQVYNNPTFEPRPSPTRPTDFYQPVPNTSGSNGVGSQYGNDQNETIPIGFKVLPGFGVSKTRPLNPIDNVKPLGYPDGFCHALSYCDGKGRTTLQLLDERGTDADLPLFDLITIVAATDNFLLSNKLGQGGFGPVYKAWDLWREGKALDIVLPFLRDQDSFPGPQVLRYIHIGLLCGQEFATDQPTMSKVAFMLCNETALLSPKQRAFIMNDVRKDPDSSSTSSGAVSSVNDVTLTAIDGR</sequence>
<dbReference type="OrthoDB" id="4062651at2759"/>
<dbReference type="Pfam" id="PF11883">
    <property type="entry name" value="DUF3403"/>
    <property type="match status" value="1"/>
</dbReference>
<evidence type="ECO:0000256" key="5">
    <source>
        <dbReference type="ARBA" id="ARBA00022840"/>
    </source>
</evidence>
<dbReference type="SUPFAM" id="SSF56112">
    <property type="entry name" value="Protein kinase-like (PK-like)"/>
    <property type="match status" value="1"/>
</dbReference>
<keyword evidence="4" id="KW-0418">Kinase</keyword>
<keyword evidence="3" id="KW-0547">Nucleotide-binding</keyword>
<keyword evidence="1" id="KW-0723">Serine/threonine-protein kinase</keyword>
<evidence type="ECO:0000256" key="4">
    <source>
        <dbReference type="ARBA" id="ARBA00022777"/>
    </source>
</evidence>
<evidence type="ECO:0000256" key="3">
    <source>
        <dbReference type="ARBA" id="ARBA00022741"/>
    </source>
</evidence>
<dbReference type="Proteomes" id="UP000626092">
    <property type="component" value="Unassembled WGS sequence"/>
</dbReference>
<protein>
    <recommendedName>
        <fullName evidence="6">S-locus receptor kinase C-terminal domain-containing protein</fullName>
    </recommendedName>
</protein>
<dbReference type="Gene3D" id="3.30.200.20">
    <property type="entry name" value="Phosphorylase Kinase, domain 1"/>
    <property type="match status" value="1"/>
</dbReference>
<proteinExistence type="predicted"/>
<dbReference type="GO" id="GO:0005886">
    <property type="term" value="C:plasma membrane"/>
    <property type="evidence" value="ECO:0007669"/>
    <property type="project" value="TreeGrafter"/>
</dbReference>
<dbReference type="PANTHER" id="PTHR27002">
    <property type="entry name" value="RECEPTOR-LIKE SERINE/THREONINE-PROTEIN KINASE SD1-8"/>
    <property type="match status" value="1"/>
</dbReference>
<dbReference type="GO" id="GO:0004674">
    <property type="term" value="F:protein serine/threonine kinase activity"/>
    <property type="evidence" value="ECO:0007669"/>
    <property type="project" value="UniProtKB-KW"/>
</dbReference>
<evidence type="ECO:0000313" key="8">
    <source>
        <dbReference type="Proteomes" id="UP000626092"/>
    </source>
</evidence>
<accession>A0A834GRP4</accession>
<dbReference type="EMBL" id="WJXA01000007">
    <property type="protein sequence ID" value="KAF7137636.1"/>
    <property type="molecule type" value="Genomic_DNA"/>
</dbReference>
<organism evidence="7 8">
    <name type="scientific">Rhododendron simsii</name>
    <name type="common">Sims's rhododendron</name>
    <dbReference type="NCBI Taxonomy" id="118357"/>
    <lineage>
        <taxon>Eukaryota</taxon>
        <taxon>Viridiplantae</taxon>
        <taxon>Streptophyta</taxon>
        <taxon>Embryophyta</taxon>
        <taxon>Tracheophyta</taxon>
        <taxon>Spermatophyta</taxon>
        <taxon>Magnoliopsida</taxon>
        <taxon>eudicotyledons</taxon>
        <taxon>Gunneridae</taxon>
        <taxon>Pentapetalae</taxon>
        <taxon>asterids</taxon>
        <taxon>Ericales</taxon>
        <taxon>Ericaceae</taxon>
        <taxon>Ericoideae</taxon>
        <taxon>Rhodoreae</taxon>
        <taxon>Rhododendron</taxon>
    </lineage>
</organism>
<dbReference type="PANTHER" id="PTHR27002:SF1095">
    <property type="entry name" value="G-TYPE LECTIN S-RECEPTOR-LIKE SERINE_THREONINE-PROTEIN KINASE RKS1"/>
    <property type="match status" value="1"/>
</dbReference>
<dbReference type="InterPro" id="IPR021820">
    <property type="entry name" value="S-locus_recpt_kinase_C"/>
</dbReference>
<dbReference type="InterPro" id="IPR011009">
    <property type="entry name" value="Kinase-like_dom_sf"/>
</dbReference>
<evidence type="ECO:0000259" key="6">
    <source>
        <dbReference type="Pfam" id="PF11883"/>
    </source>
</evidence>
<evidence type="ECO:0000256" key="2">
    <source>
        <dbReference type="ARBA" id="ARBA00022679"/>
    </source>
</evidence>
<evidence type="ECO:0000256" key="1">
    <source>
        <dbReference type="ARBA" id="ARBA00022527"/>
    </source>
</evidence>